<evidence type="ECO:0000313" key="4">
    <source>
        <dbReference type="Proteomes" id="UP001501455"/>
    </source>
</evidence>
<keyword evidence="2" id="KW-0560">Oxidoreductase</keyword>
<keyword evidence="2" id="KW-0479">Metal-binding</keyword>
<dbReference type="InterPro" id="IPR036396">
    <property type="entry name" value="Cyt_P450_sf"/>
</dbReference>
<name>A0ABP6TG38_9ACTN</name>
<dbReference type="PANTHER" id="PTHR46696">
    <property type="entry name" value="P450, PUTATIVE (EUROFUNG)-RELATED"/>
    <property type="match status" value="1"/>
</dbReference>
<dbReference type="GeneID" id="97388195"/>
<accession>A0ABP6TG38</accession>
<dbReference type="PROSITE" id="PS00086">
    <property type="entry name" value="CYTOCHROME_P450"/>
    <property type="match status" value="1"/>
</dbReference>
<evidence type="ECO:0000256" key="2">
    <source>
        <dbReference type="RuleBase" id="RU000461"/>
    </source>
</evidence>
<dbReference type="EMBL" id="BAAAXF010000014">
    <property type="protein sequence ID" value="GAA3494196.1"/>
    <property type="molecule type" value="Genomic_DNA"/>
</dbReference>
<proteinExistence type="inferred from homology"/>
<sequence length="404" mass="44843">MASLTTPAPRPTVEDGGHALFSWLRTMRDEHPVHEDEYGVFHVFRHADVLAVSSDPAVFSSELHRLRPGSEALTEEILSVVDPPLHRKLRRLVSQAFTPRTVAGLEPRVTEVAGRLLDAVEGDTFDLVSDFAYPLPVIVIAELLGVPAEDRTLFRTWSDRMLSMQIEDPADLQFGDEAGEEYETLVKEPLKAMHAYLLGHVEDRRRRPGDDLISRLVAAEVEGERLTDRQIAEFGGLLLMAGHVSTSMLLGNTVLCLEENPGLWDALRADRSRIPAVVEEVMRLRPPITVMARVTTRDTEVAGVPVPAGRMVVPSIVSANHDERVFDDPEAFRPDRGPKNQQTAFGHGIHYCLGAPLARLEGRIALEALLDRFTGVRITPGAHLRHHRDGLFGVRNLPLTVRRG</sequence>
<organism evidence="3 4">
    <name type="scientific">Streptomyces prasinosporus</name>
    <dbReference type="NCBI Taxonomy" id="68256"/>
    <lineage>
        <taxon>Bacteria</taxon>
        <taxon>Bacillati</taxon>
        <taxon>Actinomycetota</taxon>
        <taxon>Actinomycetes</taxon>
        <taxon>Kitasatosporales</taxon>
        <taxon>Streptomycetaceae</taxon>
        <taxon>Streptomyces</taxon>
        <taxon>Streptomyces albogriseolus group</taxon>
    </lineage>
</organism>
<gene>
    <name evidence="3" type="ORF">GCM10019016_012950</name>
</gene>
<reference evidence="4" key="1">
    <citation type="journal article" date="2019" name="Int. J. Syst. Evol. Microbiol.">
        <title>The Global Catalogue of Microorganisms (GCM) 10K type strain sequencing project: providing services to taxonomists for standard genome sequencing and annotation.</title>
        <authorList>
            <consortium name="The Broad Institute Genomics Platform"/>
            <consortium name="The Broad Institute Genome Sequencing Center for Infectious Disease"/>
            <person name="Wu L."/>
            <person name="Ma J."/>
        </authorList>
    </citation>
    <scope>NUCLEOTIDE SEQUENCE [LARGE SCALE GENOMIC DNA]</scope>
    <source>
        <strain evidence="4">JCM 4816</strain>
    </source>
</reference>
<dbReference type="Proteomes" id="UP001501455">
    <property type="component" value="Unassembled WGS sequence"/>
</dbReference>
<dbReference type="InterPro" id="IPR002397">
    <property type="entry name" value="Cyt_P450_B"/>
</dbReference>
<dbReference type="InterPro" id="IPR001128">
    <property type="entry name" value="Cyt_P450"/>
</dbReference>
<dbReference type="Pfam" id="PF00067">
    <property type="entry name" value="p450"/>
    <property type="match status" value="1"/>
</dbReference>
<evidence type="ECO:0000313" key="3">
    <source>
        <dbReference type="EMBL" id="GAA3494196.1"/>
    </source>
</evidence>
<dbReference type="InterPro" id="IPR017972">
    <property type="entry name" value="Cyt_P450_CS"/>
</dbReference>
<dbReference type="PANTHER" id="PTHR46696:SF1">
    <property type="entry name" value="CYTOCHROME P450 YJIB-RELATED"/>
    <property type="match status" value="1"/>
</dbReference>
<keyword evidence="4" id="KW-1185">Reference proteome</keyword>
<dbReference type="PRINTS" id="PR00359">
    <property type="entry name" value="BP450"/>
</dbReference>
<protein>
    <submittedName>
        <fullName evidence="3">Cytochrome P450</fullName>
    </submittedName>
</protein>
<dbReference type="Gene3D" id="1.10.630.10">
    <property type="entry name" value="Cytochrome P450"/>
    <property type="match status" value="1"/>
</dbReference>
<keyword evidence="2" id="KW-0503">Monooxygenase</keyword>
<keyword evidence="2" id="KW-0408">Iron</keyword>
<dbReference type="RefSeq" id="WP_167743278.1">
    <property type="nucleotide sequence ID" value="NZ_BAAAXF010000014.1"/>
</dbReference>
<comment type="caution">
    <text evidence="3">The sequence shown here is derived from an EMBL/GenBank/DDBJ whole genome shotgun (WGS) entry which is preliminary data.</text>
</comment>
<dbReference type="CDD" id="cd11032">
    <property type="entry name" value="P450_EryK-like"/>
    <property type="match status" value="1"/>
</dbReference>
<evidence type="ECO:0000256" key="1">
    <source>
        <dbReference type="ARBA" id="ARBA00010617"/>
    </source>
</evidence>
<dbReference type="SUPFAM" id="SSF48264">
    <property type="entry name" value="Cytochrome P450"/>
    <property type="match status" value="1"/>
</dbReference>
<keyword evidence="2" id="KW-0349">Heme</keyword>
<comment type="similarity">
    <text evidence="1 2">Belongs to the cytochrome P450 family.</text>
</comment>